<dbReference type="GO" id="GO:0009279">
    <property type="term" value="C:cell outer membrane"/>
    <property type="evidence" value="ECO:0007669"/>
    <property type="project" value="TreeGrafter"/>
</dbReference>
<name>A0A5M8NZW5_9BACT</name>
<dbReference type="Proteomes" id="UP000324575">
    <property type="component" value="Unassembled WGS sequence"/>
</dbReference>
<evidence type="ECO:0000313" key="3">
    <source>
        <dbReference type="EMBL" id="KAA6301715.1"/>
    </source>
</evidence>
<evidence type="ECO:0000259" key="2">
    <source>
        <dbReference type="Pfam" id="PF19838"/>
    </source>
</evidence>
<feature type="domain" description="LPS-assembly protein LptD central" evidence="2">
    <location>
        <begin position="211"/>
        <end position="688"/>
    </location>
</feature>
<dbReference type="AlphaFoldDB" id="A0A5M8NZW5"/>
<accession>A0A5M8NZW5</accession>
<protein>
    <submittedName>
        <fullName evidence="3">LPS-assembly protein LptD</fullName>
    </submittedName>
</protein>
<evidence type="ECO:0000313" key="4">
    <source>
        <dbReference type="Proteomes" id="UP000324575"/>
    </source>
</evidence>
<dbReference type="PANTHER" id="PTHR30189">
    <property type="entry name" value="LPS-ASSEMBLY PROTEIN"/>
    <property type="match status" value="1"/>
</dbReference>
<evidence type="ECO:0000256" key="1">
    <source>
        <dbReference type="SAM" id="MobiDB-lite"/>
    </source>
</evidence>
<dbReference type="GO" id="GO:1990351">
    <property type="term" value="C:transporter complex"/>
    <property type="evidence" value="ECO:0007669"/>
    <property type="project" value="TreeGrafter"/>
</dbReference>
<gene>
    <name evidence="3" type="ORF">EZS26_002180</name>
</gene>
<organism evidence="3 4">
    <name type="scientific">Candidatus Ordinivivax streblomastigis</name>
    <dbReference type="NCBI Taxonomy" id="2540710"/>
    <lineage>
        <taxon>Bacteria</taxon>
        <taxon>Pseudomonadati</taxon>
        <taxon>Bacteroidota</taxon>
        <taxon>Bacteroidia</taxon>
        <taxon>Bacteroidales</taxon>
        <taxon>Candidatus Ordinivivax</taxon>
    </lineage>
</organism>
<dbReference type="PANTHER" id="PTHR30189:SF1">
    <property type="entry name" value="LPS-ASSEMBLY PROTEIN LPTD"/>
    <property type="match status" value="1"/>
</dbReference>
<dbReference type="EMBL" id="SNRX01000015">
    <property type="protein sequence ID" value="KAA6301715.1"/>
    <property type="molecule type" value="Genomic_DNA"/>
</dbReference>
<feature type="region of interest" description="Disordered" evidence="1">
    <location>
        <begin position="737"/>
        <end position="779"/>
    </location>
</feature>
<comment type="caution">
    <text evidence="3">The sequence shown here is derived from an EMBL/GenBank/DDBJ whole genome shotgun (WGS) entry which is preliminary data.</text>
</comment>
<sequence length="915" mass="104005">MVLLLSCIGQYAVSQDDIRYSNPVKTLLLPNDSTQTMLSGDSIQHQAKDSIPTAPPKSNAIDAPIQTAAKDSMVMIMNGHNRIFLYGESAIQYKDLNLTGEYIEVDADSSLVHATYAIDSIGDEFGYPVFKQGDTQYEMKKAHYNFKSKKMKITDVITQQGEGYVTANETKRMPNEDLYMRDGRYTTCDEHEHPHFWLQLTKAKIRPGKNIVTGPAYLVVEDVPLPVAIPFGFFPFTKDYSSGILMPTYGDEMRRGFSLRNGGYYFAFNDYVDLALTGEIYTKGSWGLNARSNYRKKYKFSGNLDAGYLVTVTGDRGEKDYSKSTDFKLNWSHSQDAKANPFSTFSGNVQFSTSSYSRNNLSSIYSGDYTENMKASSVSYSYRPPGSPFSFSSNASVNQISKDTVLSVTFPNLTVTMREIYPFQKKERIGSAKWYENIRMSYTGTFSNSIPRVKEYEFFEKNLIKDWKNGAKHSIPVSASFNFLKNITITPNVTYNETWATTKIDRKYDYDKNQVVNSDTTYGFYRLYNYSGSVSAQTKLYGMFKPWGMFGEWTKKTIIRHVLTPSVSFTGAPDFGDPKYGYYTDLLYLHNGEVESVNYSPYSSNLFGVPGKGRSGSLNFSLDNNLEMKLPVAATDSTRKISLIDQLRLDMGYNFLADSMNWSDLRASIRLKWFGKSAITLQGVFDTYTYNENGVRINVPRWQAGKGIGRLRSTGTSYSYSLNNETFKKLFSKLSGKKKTDGTTLDENSEEEEDIDTSKPSFTENQDRSGGSLRKTKEKDNNYDTDGYYLATVPWNVNLSYSMSLAYDMRREVFNRETREYPYKISQTLGISGNVSPTKNWTLNFNTSYDFDNQKFGYMQCSITRKMHCWSMSASVIPVGPYQSYNFTIAVNSSMLQDLKYTQSSSYWDSMNWGN</sequence>
<dbReference type="Pfam" id="PF19838">
    <property type="entry name" value="LptD_2"/>
    <property type="match status" value="1"/>
</dbReference>
<dbReference type="InterPro" id="IPR050218">
    <property type="entry name" value="LptD"/>
</dbReference>
<feature type="region of interest" description="Disordered" evidence="1">
    <location>
        <begin position="40"/>
        <end position="60"/>
    </location>
</feature>
<dbReference type="InterPro" id="IPR045659">
    <property type="entry name" value="LptD_2"/>
</dbReference>
<proteinExistence type="predicted"/>
<reference evidence="3 4" key="1">
    <citation type="submission" date="2019-03" db="EMBL/GenBank/DDBJ databases">
        <title>Single cell metagenomics reveals metabolic interactions within the superorganism composed of flagellate Streblomastix strix and complex community of Bacteroidetes bacteria on its surface.</title>
        <authorList>
            <person name="Treitli S.C."/>
            <person name="Kolisko M."/>
            <person name="Husnik F."/>
            <person name="Keeling P."/>
            <person name="Hampl V."/>
        </authorList>
    </citation>
    <scope>NUCLEOTIDE SEQUENCE [LARGE SCALE GENOMIC DNA]</scope>
    <source>
        <strain evidence="3">St1</strain>
    </source>
</reference>